<evidence type="ECO:0000256" key="10">
    <source>
        <dbReference type="ARBA" id="ARBA00023186"/>
    </source>
</evidence>
<evidence type="ECO:0000313" key="15">
    <source>
        <dbReference type="EMBL" id="JAS95018.1"/>
    </source>
</evidence>
<dbReference type="GO" id="GO:0051131">
    <property type="term" value="P:chaperone-mediated protein complex assembly"/>
    <property type="evidence" value="ECO:0007669"/>
    <property type="project" value="TreeGrafter"/>
</dbReference>
<keyword evidence="11" id="KW-0968">Cytoplasmic vesicle</keyword>
<evidence type="ECO:0000256" key="13">
    <source>
        <dbReference type="SAM" id="Phobius"/>
    </source>
</evidence>
<organism evidence="14">
    <name type="scientific">Homalodisca liturata</name>
    <dbReference type="NCBI Taxonomy" id="320908"/>
    <lineage>
        <taxon>Eukaryota</taxon>
        <taxon>Metazoa</taxon>
        <taxon>Ecdysozoa</taxon>
        <taxon>Arthropoda</taxon>
        <taxon>Hexapoda</taxon>
        <taxon>Insecta</taxon>
        <taxon>Pterygota</taxon>
        <taxon>Neoptera</taxon>
        <taxon>Paraneoptera</taxon>
        <taxon>Hemiptera</taxon>
        <taxon>Auchenorrhyncha</taxon>
        <taxon>Membracoidea</taxon>
        <taxon>Cicadellidae</taxon>
        <taxon>Cicadellinae</taxon>
        <taxon>Proconiini</taxon>
        <taxon>Homalodisca</taxon>
    </lineage>
</organism>
<protein>
    <recommendedName>
        <fullName evidence="12">Novel acetylcholine receptor chaperone</fullName>
    </recommendedName>
</protein>
<reference evidence="14" key="1">
    <citation type="submission" date="2015-11" db="EMBL/GenBank/DDBJ databases">
        <title>De novo transcriptome assembly of four potential Pierce s Disease insect vectors from Arizona vineyards.</title>
        <authorList>
            <person name="Tassone E.E."/>
        </authorList>
    </citation>
    <scope>NUCLEOTIDE SEQUENCE</scope>
</reference>
<feature type="transmembrane region" description="Helical" evidence="13">
    <location>
        <begin position="90"/>
        <end position="108"/>
    </location>
</feature>
<evidence type="ECO:0000256" key="1">
    <source>
        <dbReference type="ARBA" id="ARBA00004477"/>
    </source>
</evidence>
<comment type="similarity">
    <text evidence="4">Belongs to the DoxX family.</text>
</comment>
<sequence>MGSVVLKSLSILLGIFFIFVGTMKLTSIISKDLHKDLRKEYVKYAKVFPFAEAMNFKVPAKWYRRVFGSLEIISGFAMAFIPVHAVKQGANITLLFLMMMAVYSHYMVNDKFERIAPALVFFFMLTGRMVIDWQLRRKMESALETNGDIKQKKQD</sequence>
<evidence type="ECO:0000313" key="14">
    <source>
        <dbReference type="EMBL" id="JAS91121.1"/>
    </source>
</evidence>
<evidence type="ECO:0000256" key="3">
    <source>
        <dbReference type="ARBA" id="ARBA00004585"/>
    </source>
</evidence>
<name>A0A1B6IW00_9HEMI</name>
<dbReference type="GO" id="GO:2000010">
    <property type="term" value="P:positive regulation of protein localization to cell surface"/>
    <property type="evidence" value="ECO:0007669"/>
    <property type="project" value="TreeGrafter"/>
</dbReference>
<feature type="transmembrane region" description="Helical" evidence="13">
    <location>
        <begin position="9"/>
        <end position="29"/>
    </location>
</feature>
<evidence type="ECO:0000256" key="4">
    <source>
        <dbReference type="ARBA" id="ARBA00006679"/>
    </source>
</evidence>
<dbReference type="GO" id="GO:0031410">
    <property type="term" value="C:cytoplasmic vesicle"/>
    <property type="evidence" value="ECO:0007669"/>
    <property type="project" value="UniProtKB-SubCell"/>
</dbReference>
<feature type="transmembrane region" description="Helical" evidence="13">
    <location>
        <begin position="62"/>
        <end position="83"/>
    </location>
</feature>
<accession>A0A1B6IW00</accession>
<evidence type="ECO:0000256" key="5">
    <source>
        <dbReference type="ARBA" id="ARBA00022692"/>
    </source>
</evidence>
<dbReference type="Pfam" id="PF13564">
    <property type="entry name" value="DoxX_2"/>
    <property type="match status" value="1"/>
</dbReference>
<dbReference type="PANTHER" id="PTHR13163:SF0">
    <property type="entry name" value="NOVEL ACETYLCHOLINE RECEPTOR CHAPERONE"/>
    <property type="match status" value="1"/>
</dbReference>
<dbReference type="AlphaFoldDB" id="A0A1B6IW00"/>
<dbReference type="GO" id="GO:0005778">
    <property type="term" value="C:peroxisomal membrane"/>
    <property type="evidence" value="ECO:0007669"/>
    <property type="project" value="UniProtKB-SubCell"/>
</dbReference>
<keyword evidence="9" id="KW-0576">Peroxisome</keyword>
<keyword evidence="8 13" id="KW-0472">Membrane</keyword>
<keyword evidence="7 13" id="KW-1133">Transmembrane helix</keyword>
<dbReference type="GO" id="GO:0005789">
    <property type="term" value="C:endoplasmic reticulum membrane"/>
    <property type="evidence" value="ECO:0007669"/>
    <property type="project" value="UniProtKB-SubCell"/>
</dbReference>
<dbReference type="PANTHER" id="PTHR13163">
    <property type="entry name" value="SPINAL CORD EXPRESSION PROTEIN 4"/>
    <property type="match status" value="1"/>
</dbReference>
<keyword evidence="6" id="KW-0256">Endoplasmic reticulum</keyword>
<keyword evidence="10" id="KW-0143">Chaperone</keyword>
<evidence type="ECO:0000256" key="8">
    <source>
        <dbReference type="ARBA" id="ARBA00023136"/>
    </source>
</evidence>
<dbReference type="EMBL" id="GECU01012688">
    <property type="protein sequence ID" value="JAS95018.1"/>
    <property type="molecule type" value="Transcribed_RNA"/>
</dbReference>
<evidence type="ECO:0000256" key="9">
    <source>
        <dbReference type="ARBA" id="ARBA00023140"/>
    </source>
</evidence>
<gene>
    <name evidence="14" type="ORF">g.24212</name>
    <name evidence="15" type="ORF">g.24213</name>
</gene>
<dbReference type="InterPro" id="IPR040399">
    <property type="entry name" value="TMEM35A/B"/>
</dbReference>
<dbReference type="EMBL" id="GECU01016585">
    <property type="protein sequence ID" value="JAS91121.1"/>
    <property type="molecule type" value="Transcribed_RNA"/>
</dbReference>
<keyword evidence="5 13" id="KW-0812">Transmembrane</keyword>
<evidence type="ECO:0000256" key="7">
    <source>
        <dbReference type="ARBA" id="ARBA00022989"/>
    </source>
</evidence>
<evidence type="ECO:0000256" key="12">
    <source>
        <dbReference type="ARBA" id="ARBA00024424"/>
    </source>
</evidence>
<evidence type="ECO:0000256" key="6">
    <source>
        <dbReference type="ARBA" id="ARBA00022824"/>
    </source>
</evidence>
<comment type="subcellular location">
    <subcellularLocation>
        <location evidence="2">Cytoplasmic vesicle</location>
    </subcellularLocation>
    <subcellularLocation>
        <location evidence="1">Endoplasmic reticulum membrane</location>
        <topology evidence="1">Multi-pass membrane protein</topology>
    </subcellularLocation>
    <subcellularLocation>
        <location evidence="3">Peroxisome membrane</location>
        <topology evidence="3">Multi-pass membrane protein</topology>
    </subcellularLocation>
</comment>
<evidence type="ECO:0000256" key="11">
    <source>
        <dbReference type="ARBA" id="ARBA00023329"/>
    </source>
</evidence>
<feature type="transmembrane region" description="Helical" evidence="13">
    <location>
        <begin position="114"/>
        <end position="131"/>
    </location>
</feature>
<proteinExistence type="inferred from homology"/>
<evidence type="ECO:0000256" key="2">
    <source>
        <dbReference type="ARBA" id="ARBA00004541"/>
    </source>
</evidence>
<dbReference type="InterPro" id="IPR032808">
    <property type="entry name" value="DoxX"/>
</dbReference>